<reference evidence="3 4" key="1">
    <citation type="submission" date="2024-04" db="EMBL/GenBank/DDBJ databases">
        <authorList>
            <person name="Wu Y.S."/>
            <person name="Zhang L."/>
        </authorList>
    </citation>
    <scope>NUCLEOTIDE SEQUENCE [LARGE SCALE GENOMIC DNA]</scope>
    <source>
        <strain evidence="3 4">KG-01</strain>
    </source>
</reference>
<dbReference type="InterPro" id="IPR005182">
    <property type="entry name" value="YdbS-like_PH"/>
</dbReference>
<accession>A0ABU9LL44</accession>
<dbReference type="EMBL" id="JBCEWA010000006">
    <property type="protein sequence ID" value="MEL5988474.1"/>
    <property type="molecule type" value="Genomic_DNA"/>
</dbReference>
<keyword evidence="1" id="KW-1133">Transmembrane helix</keyword>
<evidence type="ECO:0000313" key="4">
    <source>
        <dbReference type="Proteomes" id="UP001398420"/>
    </source>
</evidence>
<dbReference type="Pfam" id="PF03703">
    <property type="entry name" value="bPH_2"/>
    <property type="match status" value="1"/>
</dbReference>
<keyword evidence="4" id="KW-1185">Reference proteome</keyword>
<evidence type="ECO:0000313" key="3">
    <source>
        <dbReference type="EMBL" id="MEL5988474.1"/>
    </source>
</evidence>
<keyword evidence="1" id="KW-0472">Membrane</keyword>
<proteinExistence type="predicted"/>
<dbReference type="RefSeq" id="WP_068450592.1">
    <property type="nucleotide sequence ID" value="NZ_CP147847.1"/>
</dbReference>
<evidence type="ECO:0000259" key="2">
    <source>
        <dbReference type="Pfam" id="PF03703"/>
    </source>
</evidence>
<sequence>MDELKYQIDPKGLTVWRIHACIFSGIALLITALIFFLTYYFEWYKWIPYTVLGLWVIEAFCGIYLFPKIRWQRWRYEVREQEIEVQSGLFVVERTLVPMIRVQHVDTVQGPILKKYNLAEISISTAATTHTIPALQMEEADELRRRISKLARVAEEDV</sequence>
<feature type="transmembrane region" description="Helical" evidence="1">
    <location>
        <begin position="46"/>
        <end position="66"/>
    </location>
</feature>
<protein>
    <submittedName>
        <fullName evidence="3">PH domain-containing protein</fullName>
    </submittedName>
</protein>
<name>A0ABU9LL44_9BACL</name>
<dbReference type="PANTHER" id="PTHR34473:SF2">
    <property type="entry name" value="UPF0699 TRANSMEMBRANE PROTEIN YDBT"/>
    <property type="match status" value="1"/>
</dbReference>
<keyword evidence="1" id="KW-0812">Transmembrane</keyword>
<evidence type="ECO:0000256" key="1">
    <source>
        <dbReference type="SAM" id="Phobius"/>
    </source>
</evidence>
<dbReference type="PANTHER" id="PTHR34473">
    <property type="entry name" value="UPF0699 TRANSMEMBRANE PROTEIN YDBS"/>
    <property type="match status" value="1"/>
</dbReference>
<comment type="caution">
    <text evidence="3">The sequence shown here is derived from an EMBL/GenBank/DDBJ whole genome shotgun (WGS) entry which is preliminary data.</text>
</comment>
<gene>
    <name evidence="3" type="ORF">AAF454_08670</name>
</gene>
<feature type="transmembrane region" description="Helical" evidence="1">
    <location>
        <begin position="20"/>
        <end position="40"/>
    </location>
</feature>
<dbReference type="Proteomes" id="UP001398420">
    <property type="component" value="Unassembled WGS sequence"/>
</dbReference>
<feature type="domain" description="YdbS-like PH" evidence="2">
    <location>
        <begin position="71"/>
        <end position="147"/>
    </location>
</feature>
<organism evidence="3 4">
    <name type="scientific">Kurthia gibsonii</name>
    <dbReference type="NCBI Taxonomy" id="33946"/>
    <lineage>
        <taxon>Bacteria</taxon>
        <taxon>Bacillati</taxon>
        <taxon>Bacillota</taxon>
        <taxon>Bacilli</taxon>
        <taxon>Bacillales</taxon>
        <taxon>Caryophanaceae</taxon>
        <taxon>Kurthia</taxon>
    </lineage>
</organism>